<dbReference type="GO" id="GO:0008236">
    <property type="term" value="F:serine-type peptidase activity"/>
    <property type="evidence" value="ECO:0007669"/>
    <property type="project" value="InterPro"/>
</dbReference>
<dbReference type="InterPro" id="IPR005151">
    <property type="entry name" value="Tail-specific_protease"/>
</dbReference>
<protein>
    <recommendedName>
        <fullName evidence="1">Tail specific protease domain-containing protein</fullName>
    </recommendedName>
</protein>
<accession>A0A6P1W495</accession>
<dbReference type="AlphaFoldDB" id="A0A6P1W495"/>
<reference evidence="2 3" key="1">
    <citation type="submission" date="2019-11" db="EMBL/GenBank/DDBJ databases">
        <title>Spirosoma endbachense sp. nov., isolated from a natural salt meadow.</title>
        <authorList>
            <person name="Rojas J."/>
            <person name="Ambika Manirajan B."/>
            <person name="Ratering S."/>
            <person name="Suarez C."/>
            <person name="Geissler-Plaum R."/>
            <person name="Schnell S."/>
        </authorList>
    </citation>
    <scope>NUCLEOTIDE SEQUENCE [LARGE SCALE GENOMIC DNA]</scope>
    <source>
        <strain evidence="2 3">I-24</strain>
    </source>
</reference>
<dbReference type="GO" id="GO:0006508">
    <property type="term" value="P:proteolysis"/>
    <property type="evidence" value="ECO:0007669"/>
    <property type="project" value="InterPro"/>
</dbReference>
<dbReference type="RefSeq" id="WP_162389169.1">
    <property type="nucleotide sequence ID" value="NZ_CP045997.1"/>
</dbReference>
<dbReference type="EMBL" id="CP045997">
    <property type="protein sequence ID" value="QHV98760.1"/>
    <property type="molecule type" value="Genomic_DNA"/>
</dbReference>
<sequence>MKSQIILYFPIAFLLAFIHPSFGQLSNYDSNKLFDVPALQEDFKVLREVLEKAHIGLYRYTDKKTMDIFLDSSFNQLNHPMTEIDFYKIVNRVMTTIRDEHTFALPSSDYWKNEIGQTIYSGSPVPSKAKLFPFFIKIVNNRLFVDNNLSDDSSIPDGTEILSINDRTGLQIIKTLLPTIHTNGFIDSFRYRNLEQFSLQQTYNRFMVHYAIFIGRPDTFNLIIQKPNSSLKQEVKISALTSQKIYNYYWRRYSSINDRKKRNENPLEFKLLDLNTAYFRLSSFHTGIWGKYNLSYSTEYRNNFKYIKDNNIQNLIIDLRGNEGGNLAIGMELLQYLFSGPYRPYDYHECLNYRFPDFKKYLRDSTGMTQFSDSLFIRTTQNTFRSNPQAKSETWSRPMQPSATPYTNKVYVLLNGATGSAASIFATLIRVNRKDAVFIGEESGGDMAGPISGAGMDIFLPNTKIRADIPFIRRVVNLNGFSHTTGRGIIPDYPIVSTQEDLAKKEDTELNFAIRLIKAGKK</sequence>
<dbReference type="PANTHER" id="PTHR32060:SF22">
    <property type="entry name" value="CARBOXYL-TERMINAL-PROCESSING PEPTIDASE 3, CHLOROPLASTIC"/>
    <property type="match status" value="1"/>
</dbReference>
<dbReference type="Gene3D" id="3.90.226.10">
    <property type="entry name" value="2-enoyl-CoA Hydratase, Chain A, domain 1"/>
    <property type="match status" value="1"/>
</dbReference>
<feature type="domain" description="Tail specific protease" evidence="1">
    <location>
        <begin position="276"/>
        <end position="446"/>
    </location>
</feature>
<evidence type="ECO:0000313" key="2">
    <source>
        <dbReference type="EMBL" id="QHV98760.1"/>
    </source>
</evidence>
<dbReference type="GO" id="GO:0004175">
    <property type="term" value="F:endopeptidase activity"/>
    <property type="evidence" value="ECO:0007669"/>
    <property type="project" value="TreeGrafter"/>
</dbReference>
<dbReference type="Proteomes" id="UP000464577">
    <property type="component" value="Chromosome"/>
</dbReference>
<organism evidence="2 3">
    <name type="scientific">Spirosoma endbachense</name>
    <dbReference type="NCBI Taxonomy" id="2666025"/>
    <lineage>
        <taxon>Bacteria</taxon>
        <taxon>Pseudomonadati</taxon>
        <taxon>Bacteroidota</taxon>
        <taxon>Cytophagia</taxon>
        <taxon>Cytophagales</taxon>
        <taxon>Cytophagaceae</taxon>
        <taxon>Spirosoma</taxon>
    </lineage>
</organism>
<dbReference type="InterPro" id="IPR029045">
    <property type="entry name" value="ClpP/crotonase-like_dom_sf"/>
</dbReference>
<keyword evidence="3" id="KW-1185">Reference proteome</keyword>
<dbReference type="KEGG" id="senf:GJR95_28810"/>
<gene>
    <name evidence="2" type="ORF">GJR95_28810</name>
</gene>
<dbReference type="PANTHER" id="PTHR32060">
    <property type="entry name" value="TAIL-SPECIFIC PROTEASE"/>
    <property type="match status" value="1"/>
</dbReference>
<name>A0A6P1W495_9BACT</name>
<evidence type="ECO:0000259" key="1">
    <source>
        <dbReference type="Pfam" id="PF03572"/>
    </source>
</evidence>
<dbReference type="SUPFAM" id="SSF52096">
    <property type="entry name" value="ClpP/crotonase"/>
    <property type="match status" value="1"/>
</dbReference>
<proteinExistence type="predicted"/>
<dbReference type="Pfam" id="PF03572">
    <property type="entry name" value="Peptidase_S41"/>
    <property type="match status" value="1"/>
</dbReference>
<evidence type="ECO:0000313" key="3">
    <source>
        <dbReference type="Proteomes" id="UP000464577"/>
    </source>
</evidence>